<dbReference type="EMBL" id="VNFH01000014">
    <property type="protein sequence ID" value="TVU67483.1"/>
    <property type="molecule type" value="Genomic_DNA"/>
</dbReference>
<dbReference type="InterPro" id="IPR036388">
    <property type="entry name" value="WH-like_DNA-bd_sf"/>
</dbReference>
<comment type="caution">
    <text evidence="5">The sequence shown here is derived from an EMBL/GenBank/DDBJ whole genome shotgun (WGS) entry which is preliminary data.</text>
</comment>
<reference evidence="5 6" key="1">
    <citation type="submission" date="2019-07" db="EMBL/GenBank/DDBJ databases">
        <title>Diversity of Bacteria from Kongsfjorden, Arctic.</title>
        <authorList>
            <person name="Yu Y."/>
        </authorList>
    </citation>
    <scope>NUCLEOTIDE SEQUENCE [LARGE SCALE GENOMIC DNA]</scope>
    <source>
        <strain evidence="5 6">SM1923</strain>
    </source>
</reference>
<dbReference type="InterPro" id="IPR000835">
    <property type="entry name" value="HTH_MarR-typ"/>
</dbReference>
<keyword evidence="2" id="KW-0238">DNA-binding</keyword>
<dbReference type="InterPro" id="IPR052067">
    <property type="entry name" value="Metal_resp_HTH_trans_reg"/>
</dbReference>
<dbReference type="PROSITE" id="PS50995">
    <property type="entry name" value="HTH_MARR_2"/>
    <property type="match status" value="1"/>
</dbReference>
<dbReference type="OrthoDB" id="8906692at2"/>
<keyword evidence="6" id="KW-1185">Reference proteome</keyword>
<dbReference type="SMART" id="SM00347">
    <property type="entry name" value="HTH_MARR"/>
    <property type="match status" value="1"/>
</dbReference>
<dbReference type="InterPro" id="IPR036390">
    <property type="entry name" value="WH_DNA-bd_sf"/>
</dbReference>
<accession>A0A558HEB4</accession>
<evidence type="ECO:0000313" key="6">
    <source>
        <dbReference type="Proteomes" id="UP000319941"/>
    </source>
</evidence>
<evidence type="ECO:0000256" key="2">
    <source>
        <dbReference type="ARBA" id="ARBA00023125"/>
    </source>
</evidence>
<evidence type="ECO:0000259" key="4">
    <source>
        <dbReference type="PROSITE" id="PS50995"/>
    </source>
</evidence>
<gene>
    <name evidence="5" type="ORF">FQP86_16555</name>
</gene>
<evidence type="ECO:0000256" key="3">
    <source>
        <dbReference type="ARBA" id="ARBA00023163"/>
    </source>
</evidence>
<evidence type="ECO:0000313" key="5">
    <source>
        <dbReference type="EMBL" id="TVU67483.1"/>
    </source>
</evidence>
<dbReference type="PANTHER" id="PTHR35790">
    <property type="entry name" value="HTH-TYPE TRANSCRIPTIONAL REGULATOR PCHR"/>
    <property type="match status" value="1"/>
</dbReference>
<dbReference type="Proteomes" id="UP000319941">
    <property type="component" value="Unassembled WGS sequence"/>
</dbReference>
<dbReference type="Gene3D" id="1.10.10.10">
    <property type="entry name" value="Winged helix-like DNA-binding domain superfamily/Winged helix DNA-binding domain"/>
    <property type="match status" value="1"/>
</dbReference>
<evidence type="ECO:0000256" key="1">
    <source>
        <dbReference type="ARBA" id="ARBA00023015"/>
    </source>
</evidence>
<dbReference type="Pfam" id="PF12802">
    <property type="entry name" value="MarR_2"/>
    <property type="match status" value="1"/>
</dbReference>
<keyword evidence="3" id="KW-0804">Transcription</keyword>
<dbReference type="SUPFAM" id="SSF46785">
    <property type="entry name" value="Winged helix' DNA-binding domain"/>
    <property type="match status" value="1"/>
</dbReference>
<protein>
    <submittedName>
        <fullName evidence="5">MarR family transcriptional regulator</fullName>
    </submittedName>
</protein>
<dbReference type="RefSeq" id="WP_024950565.1">
    <property type="nucleotide sequence ID" value="NZ_CAWOWR010000044.1"/>
</dbReference>
<keyword evidence="1" id="KW-0805">Transcription regulation</keyword>
<proteinExistence type="predicted"/>
<dbReference type="PANTHER" id="PTHR35790:SF4">
    <property type="entry name" value="HTH-TYPE TRANSCRIPTIONAL REGULATOR PCHR"/>
    <property type="match status" value="1"/>
</dbReference>
<sequence>MTSSNDIPDDASLSLGLDLDQFLPYRLNRLAERTSEALFARYGDRFAINVAEWRVLAWLSRGTSLTAREISQRTHMDKVRVSRAIKALETRELLLRRPSEHDQRAQLLHLTDSGEALLNELIPEARRFEDELLGTLTGLQYRDLLDSMQALEKRLDQLTH</sequence>
<feature type="domain" description="HTH marR-type" evidence="4">
    <location>
        <begin position="20"/>
        <end position="153"/>
    </location>
</feature>
<dbReference type="GO" id="GO:0003700">
    <property type="term" value="F:DNA-binding transcription factor activity"/>
    <property type="evidence" value="ECO:0007669"/>
    <property type="project" value="InterPro"/>
</dbReference>
<dbReference type="AlphaFoldDB" id="A0A558HEB4"/>
<name>A0A558HEB4_9GAMM</name>
<dbReference type="GO" id="GO:0003677">
    <property type="term" value="F:DNA binding"/>
    <property type="evidence" value="ECO:0007669"/>
    <property type="project" value="UniProtKB-KW"/>
</dbReference>
<organism evidence="5 6">
    <name type="scientific">Cobetia crustatorum</name>
    <dbReference type="NCBI Taxonomy" id="553385"/>
    <lineage>
        <taxon>Bacteria</taxon>
        <taxon>Pseudomonadati</taxon>
        <taxon>Pseudomonadota</taxon>
        <taxon>Gammaproteobacteria</taxon>
        <taxon>Oceanospirillales</taxon>
        <taxon>Halomonadaceae</taxon>
        <taxon>Cobetia</taxon>
    </lineage>
</organism>
<dbReference type="STRING" id="553385.GCA_000591415_00127"/>